<dbReference type="PANTHER" id="PTHR43304">
    <property type="entry name" value="PHYTOCHROME-LIKE PROTEIN CPH1"/>
    <property type="match status" value="1"/>
</dbReference>
<gene>
    <name evidence="7" type="ORF">NGM29_19770</name>
</gene>
<keyword evidence="4" id="KW-0808">Transferase</keyword>
<dbReference type="EC" id="2.7.13.3" evidence="2"/>
<dbReference type="GO" id="GO:0000155">
    <property type="term" value="F:phosphorelay sensor kinase activity"/>
    <property type="evidence" value="ECO:0007669"/>
    <property type="project" value="InterPro"/>
</dbReference>
<sequence length="345" mass="38892">MESEGARLPSIFNDLDVGIILYQPHTGKILDVNDYTERLFGYSAAQLRAIQVDEYTAPSTPFTQAEVVDFIQTAASGEHPYFEWQIERVNGEFRWTHVYLTETTIDGSQYVLGQINDITEYKSRENLLQLLTRIIRHNLRNDMSVLIGYAEQLQTAIEDDRLEEEVQTILDVATEVGNLSNSIKEIEQVTDPDVTKRYSRNLRRVARERVKTAQAAYPDCELTTDASADVWVTADEGLTYALDHAIRNAVEHNDCDTPKVTVTVDDDNVSGLGQIQIVDNGPPIPEMEIDAIDERIETSSTYHGSGVGLWVMKWCVDSLGGKLTFKERSPRGNIVCFSLPKTDQR</sequence>
<keyword evidence="8" id="KW-1185">Reference proteome</keyword>
<dbReference type="RefSeq" id="WP_254160876.1">
    <property type="nucleotide sequence ID" value="NZ_CP100356.1"/>
</dbReference>
<evidence type="ECO:0000259" key="6">
    <source>
        <dbReference type="PROSITE" id="PS50109"/>
    </source>
</evidence>
<comment type="catalytic activity">
    <reaction evidence="1">
        <text>ATP + protein L-histidine = ADP + protein N-phospho-L-histidine.</text>
        <dbReference type="EC" id="2.7.13.3"/>
    </reaction>
</comment>
<dbReference type="InterPro" id="IPR035965">
    <property type="entry name" value="PAS-like_dom_sf"/>
</dbReference>
<dbReference type="InterPro" id="IPR036097">
    <property type="entry name" value="HisK_dim/P_sf"/>
</dbReference>
<dbReference type="GeneID" id="73292334"/>
<keyword evidence="3" id="KW-0597">Phosphoprotein</keyword>
<evidence type="ECO:0000313" key="7">
    <source>
        <dbReference type="EMBL" id="UTF55637.1"/>
    </source>
</evidence>
<reference evidence="7" key="1">
    <citation type="submission" date="2022-06" db="EMBL/GenBank/DDBJ databases">
        <title>Diverse halophilic archaea isolated from saline environments.</title>
        <authorList>
            <person name="Cui H.-L."/>
        </authorList>
    </citation>
    <scope>NUCLEOTIDE SEQUENCE</scope>
    <source>
        <strain evidence="7">WLHS1</strain>
        <plasmid evidence="7">unnamed1</plasmid>
    </source>
</reference>
<dbReference type="SUPFAM" id="SSF55874">
    <property type="entry name" value="ATPase domain of HSP90 chaperone/DNA topoisomerase II/histidine kinase"/>
    <property type="match status" value="1"/>
</dbReference>
<geneLocation type="plasmid" evidence="7 8">
    <name>unnamed1</name>
</geneLocation>
<dbReference type="PROSITE" id="PS50109">
    <property type="entry name" value="HIS_KIN"/>
    <property type="match status" value="1"/>
</dbReference>
<evidence type="ECO:0000313" key="8">
    <source>
        <dbReference type="Proteomes" id="UP001056855"/>
    </source>
</evidence>
<dbReference type="Pfam" id="PF02518">
    <property type="entry name" value="HATPase_c"/>
    <property type="match status" value="1"/>
</dbReference>
<dbReference type="Gene3D" id="3.30.565.10">
    <property type="entry name" value="Histidine kinase-like ATPase, C-terminal domain"/>
    <property type="match status" value="1"/>
</dbReference>
<dbReference type="GO" id="GO:0006355">
    <property type="term" value="P:regulation of DNA-templated transcription"/>
    <property type="evidence" value="ECO:0007669"/>
    <property type="project" value="InterPro"/>
</dbReference>
<dbReference type="SUPFAM" id="SSF55785">
    <property type="entry name" value="PYP-like sensor domain (PAS domain)"/>
    <property type="match status" value="1"/>
</dbReference>
<evidence type="ECO:0000256" key="5">
    <source>
        <dbReference type="ARBA" id="ARBA00022777"/>
    </source>
</evidence>
<evidence type="ECO:0000256" key="1">
    <source>
        <dbReference type="ARBA" id="ARBA00000085"/>
    </source>
</evidence>
<dbReference type="NCBIfam" id="TIGR00229">
    <property type="entry name" value="sensory_box"/>
    <property type="match status" value="1"/>
</dbReference>
<dbReference type="InterPro" id="IPR005467">
    <property type="entry name" value="His_kinase_dom"/>
</dbReference>
<protein>
    <recommendedName>
        <fullName evidence="2">histidine kinase</fullName>
        <ecNumber evidence="2">2.7.13.3</ecNumber>
    </recommendedName>
</protein>
<dbReference type="SMART" id="SM00387">
    <property type="entry name" value="HATPase_c"/>
    <property type="match status" value="1"/>
</dbReference>
<dbReference type="Pfam" id="PF00989">
    <property type="entry name" value="PAS"/>
    <property type="match status" value="1"/>
</dbReference>
<dbReference type="AlphaFoldDB" id="A0A9E7NC86"/>
<dbReference type="InterPro" id="IPR013767">
    <property type="entry name" value="PAS_fold"/>
</dbReference>
<dbReference type="KEGG" id="sawl:NGM29_19770"/>
<name>A0A9E7NC86_9EURY</name>
<keyword evidence="5 7" id="KW-0418">Kinase</keyword>
<dbReference type="SUPFAM" id="SSF47384">
    <property type="entry name" value="Homodimeric domain of signal transducing histidine kinase"/>
    <property type="match status" value="1"/>
</dbReference>
<dbReference type="CDD" id="cd00130">
    <property type="entry name" value="PAS"/>
    <property type="match status" value="1"/>
</dbReference>
<dbReference type="InterPro" id="IPR003594">
    <property type="entry name" value="HATPase_dom"/>
</dbReference>
<feature type="domain" description="Histidine kinase" evidence="6">
    <location>
        <begin position="134"/>
        <end position="343"/>
    </location>
</feature>
<proteinExistence type="predicted"/>
<accession>A0A9E7NC86</accession>
<dbReference type="InterPro" id="IPR000014">
    <property type="entry name" value="PAS"/>
</dbReference>
<organism evidence="7 8">
    <name type="scientific">Natronosalvus rutilus</name>
    <dbReference type="NCBI Taxonomy" id="2953753"/>
    <lineage>
        <taxon>Archaea</taxon>
        <taxon>Methanobacteriati</taxon>
        <taxon>Methanobacteriota</taxon>
        <taxon>Stenosarchaea group</taxon>
        <taxon>Halobacteria</taxon>
        <taxon>Halobacteriales</taxon>
        <taxon>Natrialbaceae</taxon>
        <taxon>Natronosalvus</taxon>
    </lineage>
</organism>
<dbReference type="PANTHER" id="PTHR43304:SF1">
    <property type="entry name" value="PAC DOMAIN-CONTAINING PROTEIN"/>
    <property type="match status" value="1"/>
</dbReference>
<evidence type="ECO:0000256" key="2">
    <source>
        <dbReference type="ARBA" id="ARBA00012438"/>
    </source>
</evidence>
<dbReference type="EMBL" id="CP100356">
    <property type="protein sequence ID" value="UTF55637.1"/>
    <property type="molecule type" value="Genomic_DNA"/>
</dbReference>
<dbReference type="SMART" id="SM00091">
    <property type="entry name" value="PAS"/>
    <property type="match status" value="1"/>
</dbReference>
<evidence type="ECO:0000256" key="4">
    <source>
        <dbReference type="ARBA" id="ARBA00022679"/>
    </source>
</evidence>
<dbReference type="InterPro" id="IPR052162">
    <property type="entry name" value="Sensor_kinase/Photoreceptor"/>
</dbReference>
<evidence type="ECO:0000256" key="3">
    <source>
        <dbReference type="ARBA" id="ARBA00022553"/>
    </source>
</evidence>
<dbReference type="InterPro" id="IPR036890">
    <property type="entry name" value="HATPase_C_sf"/>
</dbReference>
<keyword evidence="7" id="KW-0614">Plasmid</keyword>
<dbReference type="Proteomes" id="UP001056855">
    <property type="component" value="Plasmid unnamed1"/>
</dbReference>
<dbReference type="Gene3D" id="3.30.450.20">
    <property type="entry name" value="PAS domain"/>
    <property type="match status" value="1"/>
</dbReference>